<dbReference type="OMA" id="LAQQWRF"/>
<sequence length="170" mass="19578">MKSAEVPDYVPQESTDIKDLIQSGRYKVAKPETIDMLKQISGPQQSNIMYPDSEVRDMKQYIIEQEGLDIGVQRRQVLAQQWRFFLSCEPIQRGLDAGIIFGCVAAALVAWRRPKQRLPHVIGLTWLGGFCTGVVSVPMMVVFADSYNTKRIKKMETEIFSRQREDFYRK</sequence>
<keyword evidence="1" id="KW-1133">Transmembrane helix</keyword>
<dbReference type="AlphaFoldDB" id="A0A0S4JHE9"/>
<reference evidence="3" key="1">
    <citation type="submission" date="2015-09" db="EMBL/GenBank/DDBJ databases">
        <authorList>
            <consortium name="Pathogen Informatics"/>
        </authorList>
    </citation>
    <scope>NUCLEOTIDE SEQUENCE [LARGE SCALE GENOMIC DNA]</scope>
    <source>
        <strain evidence="3">Lake Konstanz</strain>
    </source>
</reference>
<keyword evidence="3" id="KW-1185">Reference proteome</keyword>
<keyword evidence="1" id="KW-0472">Membrane</keyword>
<evidence type="ECO:0000313" key="3">
    <source>
        <dbReference type="Proteomes" id="UP000051952"/>
    </source>
</evidence>
<organism evidence="2 3">
    <name type="scientific">Bodo saltans</name>
    <name type="common">Flagellated protozoan</name>
    <dbReference type="NCBI Taxonomy" id="75058"/>
    <lineage>
        <taxon>Eukaryota</taxon>
        <taxon>Discoba</taxon>
        <taxon>Euglenozoa</taxon>
        <taxon>Kinetoplastea</taxon>
        <taxon>Metakinetoplastina</taxon>
        <taxon>Eubodonida</taxon>
        <taxon>Bodonidae</taxon>
        <taxon>Bodo</taxon>
    </lineage>
</organism>
<evidence type="ECO:0000256" key="1">
    <source>
        <dbReference type="SAM" id="Phobius"/>
    </source>
</evidence>
<dbReference type="EMBL" id="CYKH01001593">
    <property type="protein sequence ID" value="CUG87822.1"/>
    <property type="molecule type" value="Genomic_DNA"/>
</dbReference>
<evidence type="ECO:0000313" key="2">
    <source>
        <dbReference type="EMBL" id="CUG87822.1"/>
    </source>
</evidence>
<proteinExistence type="predicted"/>
<accession>A0A0S4JHE9</accession>
<name>A0A0S4JHE9_BODSA</name>
<dbReference type="OrthoDB" id="260887at2759"/>
<dbReference type="VEuPathDB" id="TriTrypDB:BSAL_12185"/>
<keyword evidence="1 2" id="KW-0812">Transmembrane</keyword>
<gene>
    <name evidence="2" type="ORF">BSAL_12185</name>
</gene>
<dbReference type="Proteomes" id="UP000051952">
    <property type="component" value="Unassembled WGS sequence"/>
</dbReference>
<protein>
    <submittedName>
        <fullName evidence="2">Transmembrane protein, putative</fullName>
    </submittedName>
</protein>
<feature type="transmembrane region" description="Helical" evidence="1">
    <location>
        <begin position="123"/>
        <end position="144"/>
    </location>
</feature>